<name>A0ABR9SKQ0_9BURK</name>
<dbReference type="InterPro" id="IPR015943">
    <property type="entry name" value="WD40/YVTN_repeat-like_dom_sf"/>
</dbReference>
<dbReference type="PANTHER" id="PTHR47197:SF3">
    <property type="entry name" value="DIHYDRO-HEME D1 DEHYDROGENASE"/>
    <property type="match status" value="1"/>
</dbReference>
<dbReference type="EMBL" id="JADDOJ010000103">
    <property type="protein sequence ID" value="MBE7942484.1"/>
    <property type="molecule type" value="Genomic_DNA"/>
</dbReference>
<proteinExistence type="predicted"/>
<dbReference type="Proteomes" id="UP000715965">
    <property type="component" value="Unassembled WGS sequence"/>
</dbReference>
<evidence type="ECO:0000313" key="4">
    <source>
        <dbReference type="EMBL" id="MBE7942484.1"/>
    </source>
</evidence>
<evidence type="ECO:0000256" key="1">
    <source>
        <dbReference type="ARBA" id="ARBA00022801"/>
    </source>
</evidence>
<dbReference type="InterPro" id="IPR007312">
    <property type="entry name" value="Phosphoesterase"/>
</dbReference>
<organism evidence="4 5">
    <name type="scientific">Ramlibacter aquaticus</name>
    <dbReference type="NCBI Taxonomy" id="2780094"/>
    <lineage>
        <taxon>Bacteria</taxon>
        <taxon>Pseudomonadati</taxon>
        <taxon>Pseudomonadota</taxon>
        <taxon>Betaproteobacteria</taxon>
        <taxon>Burkholderiales</taxon>
        <taxon>Comamonadaceae</taxon>
        <taxon>Ramlibacter</taxon>
    </lineage>
</organism>
<dbReference type="Gene3D" id="3.40.720.10">
    <property type="entry name" value="Alkaline Phosphatase, subunit A"/>
    <property type="match status" value="1"/>
</dbReference>
<dbReference type="SUPFAM" id="SSF50969">
    <property type="entry name" value="YVTN repeat-like/Quinoprotein amine dehydrogenase"/>
    <property type="match status" value="1"/>
</dbReference>
<keyword evidence="5" id="KW-1185">Reference proteome</keyword>
<evidence type="ECO:0000256" key="2">
    <source>
        <dbReference type="SAM" id="MobiDB-lite"/>
    </source>
</evidence>
<evidence type="ECO:0000313" key="5">
    <source>
        <dbReference type="Proteomes" id="UP000715965"/>
    </source>
</evidence>
<protein>
    <submittedName>
        <fullName evidence="4">Bifunctional YncE family protein/alkaline phosphatase family protein</fullName>
    </submittedName>
</protein>
<keyword evidence="3" id="KW-0732">Signal</keyword>
<dbReference type="InterPro" id="IPR017850">
    <property type="entry name" value="Alkaline_phosphatase_core_sf"/>
</dbReference>
<dbReference type="InterPro" id="IPR011044">
    <property type="entry name" value="Quino_amine_DH_bsu"/>
</dbReference>
<dbReference type="SUPFAM" id="SSF53649">
    <property type="entry name" value="Alkaline phosphatase-like"/>
    <property type="match status" value="1"/>
</dbReference>
<dbReference type="InterPro" id="IPR051200">
    <property type="entry name" value="Host-pathogen_enzymatic-act"/>
</dbReference>
<feature type="signal peptide" evidence="3">
    <location>
        <begin position="1"/>
        <end position="18"/>
    </location>
</feature>
<reference evidence="4 5" key="1">
    <citation type="submission" date="2020-10" db="EMBL/GenBank/DDBJ databases">
        <title>Draft genome of Ramlibacter aquaticus LMG 30558.</title>
        <authorList>
            <person name="Props R."/>
        </authorList>
    </citation>
    <scope>NUCLEOTIDE SEQUENCE [LARGE SCALE GENOMIC DNA]</scope>
    <source>
        <strain evidence="4 5">LMG 30558</strain>
    </source>
</reference>
<dbReference type="PANTHER" id="PTHR47197">
    <property type="entry name" value="PROTEIN NIRF"/>
    <property type="match status" value="1"/>
</dbReference>
<keyword evidence="1" id="KW-0378">Hydrolase</keyword>
<feature type="compositionally biased region" description="Low complexity" evidence="2">
    <location>
        <begin position="941"/>
        <end position="953"/>
    </location>
</feature>
<dbReference type="Gene3D" id="2.130.10.10">
    <property type="entry name" value="YVTN repeat-like/Quinoprotein amine dehydrogenase"/>
    <property type="match status" value="3"/>
</dbReference>
<accession>A0ABR9SKQ0</accession>
<evidence type="ECO:0000256" key="3">
    <source>
        <dbReference type="SAM" id="SignalP"/>
    </source>
</evidence>
<sequence length="953" mass="99362">MVLLGLSSILAACGGSSAPPSLGTVSTTPLPTGQLMSPTATPGAAYMTLVPGFKTNPSLPAGFAQSEALSPDAKTLLVLTSGYNYVVDSSGKQVPGDSTQFVFVFDVSAGAPVQKQVLPVSNSYVGIAFAPDGKKFYVPGAGEDNIHVFAFNGTAWAESGTPIKLGHTSANGLAQGPTATGIAVTADGTRAVVANRYNDSVTIVDLVNAKVIAEQDLRPGKSGGASGTPGGEYPNSVAIVGNSTAYVSSERDREVVVVDLSPATPSVKARIPVAGNPNKMVLNKAQSVLYVASDNADVVSVVDTAKNVVTASIPTLAPTSVLTAAQARYKGASPDGLALSPDEKTLYVTNRGTNSLAVISLASTPAAVTGLIPTGWYPSDVRVSADGSRLYVSNAKTPPGPNPGNCLGYETVPCPVAGSPVTFGANQYVENLTGSALLSFPVPGAGTLGLLTTQVASNNSFNSVPSDADAQLMATLRSNIKHVIYIVKENRTYDQILGDLGKGNGAPTLTEFPQKTTPNLHALANTFVTLDNFFDSGDVSGNGWPWSTAARESDAGAKMLAPNYAGNGGGGSYDWEGSNRNVNVGLAGSARNAANPLSQSLDADTLPGTGNVAAPDGPDGQVQQGYLWDAALRAKLSVRNYGFFIDLTRYHLAGTPYAGLQIPTDRTPFASGIVQAYAANSNLAPLTDAYFRGFDDNYPDFYREQEWEREFDGYVAGSNLPSLSLVRFMNDHTGSFGTAIDGVNTPETQVADNDYAVGRLIEKVAKSPYASNTLIFIVEDDAQDGPDHVDAHRSTAFVVGPYVKKGAVVSNRYTTVNVLRTITDILGLDHLGVFDASQSPMTAVFDLAQTSWTYTATASSLLKATALPLPTTVAYAAAAKPTHDARYWVAKTRQFDFSEEDKVDAMAYNKVLWAGLMGGKPYPSKARAVEPTADGQKLPKAAAQRPAAVTAAG</sequence>
<comment type="caution">
    <text evidence="4">The sequence shown here is derived from an EMBL/GenBank/DDBJ whole genome shotgun (WGS) entry which is preliminary data.</text>
</comment>
<feature type="chain" id="PRO_5045125848" evidence="3">
    <location>
        <begin position="19"/>
        <end position="953"/>
    </location>
</feature>
<dbReference type="InterPro" id="IPR019405">
    <property type="entry name" value="Lactonase_7-beta_prop"/>
</dbReference>
<dbReference type="Pfam" id="PF10282">
    <property type="entry name" value="Lactonase"/>
    <property type="match status" value="1"/>
</dbReference>
<gene>
    <name evidence="4" type="ORF">IM725_18100</name>
</gene>
<dbReference type="Pfam" id="PF04185">
    <property type="entry name" value="Phosphoesterase"/>
    <property type="match status" value="1"/>
</dbReference>
<feature type="region of interest" description="Disordered" evidence="2">
    <location>
        <begin position="926"/>
        <end position="953"/>
    </location>
</feature>